<organism evidence="1 2">
    <name type="scientific">Haloferula rosea</name>
    <dbReference type="NCBI Taxonomy" id="490093"/>
    <lineage>
        <taxon>Bacteria</taxon>
        <taxon>Pseudomonadati</taxon>
        <taxon>Verrucomicrobiota</taxon>
        <taxon>Verrucomicrobiia</taxon>
        <taxon>Verrucomicrobiales</taxon>
        <taxon>Verrucomicrobiaceae</taxon>
        <taxon>Haloferula</taxon>
    </lineage>
</organism>
<comment type="caution">
    <text evidence="1">The sequence shown here is derived from an EMBL/GenBank/DDBJ whole genome shotgun (WGS) entry which is preliminary data.</text>
</comment>
<proteinExistence type="predicted"/>
<sequence>MARRASSGPKPGLLIGVAAALAVAFFGGKLVLGGKSGKPISGTSLEMRAVTENANSLRGNQYVVEGKIDEKLRWTPDMGQVISLKVDEGSGPDFLAIEIPPNLSAVNIEREQTYAFKVRFRQGGIAVAEEITRL</sequence>
<dbReference type="RefSeq" id="WP_200282234.1">
    <property type="nucleotide sequence ID" value="NZ_JAENII010000014.1"/>
</dbReference>
<protein>
    <submittedName>
        <fullName evidence="1">Uncharacterized protein</fullName>
    </submittedName>
</protein>
<accession>A0A934RG42</accession>
<dbReference type="Proteomes" id="UP000658278">
    <property type="component" value="Unassembled WGS sequence"/>
</dbReference>
<evidence type="ECO:0000313" key="2">
    <source>
        <dbReference type="Proteomes" id="UP000658278"/>
    </source>
</evidence>
<reference evidence="1" key="1">
    <citation type="submission" date="2021-01" db="EMBL/GenBank/DDBJ databases">
        <title>Modified the classification status of verrucomicrobia.</title>
        <authorList>
            <person name="Feng X."/>
        </authorList>
    </citation>
    <scope>NUCLEOTIDE SEQUENCE</scope>
    <source>
        <strain evidence="1">KCTC 22201</strain>
    </source>
</reference>
<gene>
    <name evidence="1" type="ORF">JIN81_16070</name>
</gene>
<keyword evidence="2" id="KW-1185">Reference proteome</keyword>
<name>A0A934RG42_9BACT</name>
<dbReference type="AlphaFoldDB" id="A0A934RG42"/>
<dbReference type="EMBL" id="JAENII010000014">
    <property type="protein sequence ID" value="MBK1828551.1"/>
    <property type="molecule type" value="Genomic_DNA"/>
</dbReference>
<evidence type="ECO:0000313" key="1">
    <source>
        <dbReference type="EMBL" id="MBK1828551.1"/>
    </source>
</evidence>